<reference evidence="2 3" key="2">
    <citation type="journal article" date="2019" name="G3 (Bethesda)">
        <title>Hybrid Assembly of the Genome of the Entomopathogenic Nematode Steinernema carpocapsae Identifies the X-Chromosome.</title>
        <authorList>
            <person name="Serra L."/>
            <person name="Macchietto M."/>
            <person name="Macias-Munoz A."/>
            <person name="McGill C.J."/>
            <person name="Rodriguez I.M."/>
            <person name="Rodriguez B."/>
            <person name="Murad R."/>
            <person name="Mortazavi A."/>
        </authorList>
    </citation>
    <scope>NUCLEOTIDE SEQUENCE [LARGE SCALE GENOMIC DNA]</scope>
    <source>
        <strain evidence="2 3">ALL</strain>
    </source>
</reference>
<gene>
    <name evidence="2" type="ORF">L596_026863</name>
</gene>
<evidence type="ECO:0000313" key="2">
    <source>
        <dbReference type="EMBL" id="TKR62970.1"/>
    </source>
</evidence>
<protein>
    <submittedName>
        <fullName evidence="2">Uncharacterized protein</fullName>
    </submittedName>
</protein>
<sequence>MFAEGLICFLVFVQVTCCQSINNNQIVDITNSVIANINKLSDFNDTSLVYNLTDNIAKLADFWPLFRKSPIHENNKLTSAQVRLSKALSNLQTRYYNELINISCPLSNMFTRYSERVTQASFTNIFELLFERDEVRHSNAAAVCNRSVIADYWKRDITYLDDPIGNVNSPSLHITNTNYCTCNQRLKLNKRVAQLELTLYIIPVKMCFHVYYGSRKHNQTAEEVVKKMNVDLKSYFDQIQQADGNC</sequence>
<comment type="caution">
    <text evidence="2">The sequence shown here is derived from an EMBL/GenBank/DDBJ whole genome shotgun (WGS) entry which is preliminary data.</text>
</comment>
<keyword evidence="3" id="KW-1185">Reference proteome</keyword>
<evidence type="ECO:0000256" key="1">
    <source>
        <dbReference type="SAM" id="SignalP"/>
    </source>
</evidence>
<dbReference type="EMBL" id="AZBU02000010">
    <property type="protein sequence ID" value="TKR62970.1"/>
    <property type="molecule type" value="Genomic_DNA"/>
</dbReference>
<dbReference type="AlphaFoldDB" id="A0A4U5M2N9"/>
<name>A0A4U5M2N9_STECR</name>
<feature type="chain" id="PRO_5020752834" evidence="1">
    <location>
        <begin position="19"/>
        <end position="246"/>
    </location>
</feature>
<dbReference type="Proteomes" id="UP000298663">
    <property type="component" value="Unassembled WGS sequence"/>
</dbReference>
<reference evidence="2 3" key="1">
    <citation type="journal article" date="2015" name="Genome Biol.">
        <title>Comparative genomics of Steinernema reveals deeply conserved gene regulatory networks.</title>
        <authorList>
            <person name="Dillman A.R."/>
            <person name="Macchietto M."/>
            <person name="Porter C.F."/>
            <person name="Rogers A."/>
            <person name="Williams B."/>
            <person name="Antoshechkin I."/>
            <person name="Lee M.M."/>
            <person name="Goodwin Z."/>
            <person name="Lu X."/>
            <person name="Lewis E.E."/>
            <person name="Goodrich-Blair H."/>
            <person name="Stock S.P."/>
            <person name="Adams B.J."/>
            <person name="Sternberg P.W."/>
            <person name="Mortazavi A."/>
        </authorList>
    </citation>
    <scope>NUCLEOTIDE SEQUENCE [LARGE SCALE GENOMIC DNA]</scope>
    <source>
        <strain evidence="2 3">ALL</strain>
    </source>
</reference>
<accession>A0A4U5M2N9</accession>
<keyword evidence="1" id="KW-0732">Signal</keyword>
<proteinExistence type="predicted"/>
<organism evidence="2 3">
    <name type="scientific">Steinernema carpocapsae</name>
    <name type="common">Entomopathogenic nematode</name>
    <dbReference type="NCBI Taxonomy" id="34508"/>
    <lineage>
        <taxon>Eukaryota</taxon>
        <taxon>Metazoa</taxon>
        <taxon>Ecdysozoa</taxon>
        <taxon>Nematoda</taxon>
        <taxon>Chromadorea</taxon>
        <taxon>Rhabditida</taxon>
        <taxon>Tylenchina</taxon>
        <taxon>Panagrolaimomorpha</taxon>
        <taxon>Strongyloidoidea</taxon>
        <taxon>Steinernematidae</taxon>
        <taxon>Steinernema</taxon>
    </lineage>
</organism>
<evidence type="ECO:0000313" key="3">
    <source>
        <dbReference type="Proteomes" id="UP000298663"/>
    </source>
</evidence>
<feature type="signal peptide" evidence="1">
    <location>
        <begin position="1"/>
        <end position="18"/>
    </location>
</feature>